<dbReference type="OMA" id="HETRFCK"/>
<keyword evidence="4" id="KW-1185">Reference proteome</keyword>
<dbReference type="Gene3D" id="4.10.60.10">
    <property type="entry name" value="Zinc finger, CCHC-type"/>
    <property type="match status" value="1"/>
</dbReference>
<feature type="domain" description="CCHC-type" evidence="2">
    <location>
        <begin position="71"/>
        <end position="86"/>
    </location>
</feature>
<dbReference type="PANTHER" id="PTHR47331:SF5">
    <property type="entry name" value="RIBONUCLEASE H"/>
    <property type="match status" value="1"/>
</dbReference>
<evidence type="ECO:0000313" key="4">
    <source>
        <dbReference type="Proteomes" id="UP000821853"/>
    </source>
</evidence>
<dbReference type="InterPro" id="IPR001878">
    <property type="entry name" value="Znf_CCHC"/>
</dbReference>
<keyword evidence="1" id="KW-0863">Zinc-finger</keyword>
<dbReference type="OrthoDB" id="6514447at2759"/>
<name>A0A9J6G8F0_HAELO</name>
<dbReference type="SUPFAM" id="SSF57756">
    <property type="entry name" value="Retrovirus zinc finger-like domains"/>
    <property type="match status" value="1"/>
</dbReference>
<comment type="caution">
    <text evidence="3">The sequence shown here is derived from an EMBL/GenBank/DDBJ whole genome shotgun (WGS) entry which is preliminary data.</text>
</comment>
<keyword evidence="1" id="KW-0479">Metal-binding</keyword>
<dbReference type="EMBL" id="JABSTR010000005">
    <property type="protein sequence ID" value="KAH9371706.1"/>
    <property type="molecule type" value="Genomic_DNA"/>
</dbReference>
<dbReference type="InterPro" id="IPR036875">
    <property type="entry name" value="Znf_CCHC_sf"/>
</dbReference>
<gene>
    <name evidence="3" type="ORF">HPB48_016707</name>
</gene>
<dbReference type="GO" id="GO:0003676">
    <property type="term" value="F:nucleic acid binding"/>
    <property type="evidence" value="ECO:0007669"/>
    <property type="project" value="InterPro"/>
</dbReference>
<keyword evidence="1" id="KW-0862">Zinc</keyword>
<dbReference type="AlphaFoldDB" id="A0A9J6G8F0"/>
<dbReference type="Proteomes" id="UP000821853">
    <property type="component" value="Chromosome 3"/>
</dbReference>
<protein>
    <recommendedName>
        <fullName evidence="2">CCHC-type domain-containing protein</fullName>
    </recommendedName>
</protein>
<dbReference type="PROSITE" id="PS50158">
    <property type="entry name" value="ZF_CCHC"/>
    <property type="match status" value="1"/>
</dbReference>
<organism evidence="3 4">
    <name type="scientific">Haemaphysalis longicornis</name>
    <name type="common">Bush tick</name>
    <dbReference type="NCBI Taxonomy" id="44386"/>
    <lineage>
        <taxon>Eukaryota</taxon>
        <taxon>Metazoa</taxon>
        <taxon>Ecdysozoa</taxon>
        <taxon>Arthropoda</taxon>
        <taxon>Chelicerata</taxon>
        <taxon>Arachnida</taxon>
        <taxon>Acari</taxon>
        <taxon>Parasitiformes</taxon>
        <taxon>Ixodida</taxon>
        <taxon>Ixodoidea</taxon>
        <taxon>Ixodidae</taxon>
        <taxon>Haemaphysalinae</taxon>
        <taxon>Haemaphysalis</taxon>
    </lineage>
</organism>
<evidence type="ECO:0000259" key="2">
    <source>
        <dbReference type="PROSITE" id="PS50158"/>
    </source>
</evidence>
<dbReference type="VEuPathDB" id="VectorBase:HLOH_051297"/>
<dbReference type="PANTHER" id="PTHR47331">
    <property type="entry name" value="PHD-TYPE DOMAIN-CONTAINING PROTEIN"/>
    <property type="match status" value="1"/>
</dbReference>
<evidence type="ECO:0000256" key="1">
    <source>
        <dbReference type="PROSITE-ProRule" id="PRU00047"/>
    </source>
</evidence>
<evidence type="ECO:0000313" key="3">
    <source>
        <dbReference type="EMBL" id="KAH9371706.1"/>
    </source>
</evidence>
<dbReference type="GO" id="GO:0008270">
    <property type="term" value="F:zinc ion binding"/>
    <property type="evidence" value="ECO:0007669"/>
    <property type="project" value="UniProtKB-KW"/>
</dbReference>
<sequence>MPLTETASWCRVSVIAARPTKRAAPERLLRSVQLRGVDLQKRAEKADHRIAECTVQMSPREKSRKLQTGGRCFRCGWKGHFARCCRVSRSLVCVRCSQGHLTVLCDIAHPPEAAANRRVRTAGAGQVNAPNDVQATPTVTSASSGDCSAVRIYLQTGRAWAIGASHKLLVRVLLYSGSQRTFIRRDLSRTLRCPVRGVEDLSLVTFGDSRPRSSVRCNRVAVTLKSQHDGRRITIEALEVPEIDAVTSPPVNADVLRWQGRNLTAADVRLADTHLEDRVSILIGSESYWKVSSGRIWRLNPNLTASETSFGWTLQGTGMSATEPQESSVTLRYKPAWPRMLPQGRSGTS</sequence>
<accession>A0A9J6G8F0</accession>
<proteinExistence type="predicted"/>
<reference evidence="3 4" key="1">
    <citation type="journal article" date="2020" name="Cell">
        <title>Large-Scale Comparative Analyses of Tick Genomes Elucidate Their Genetic Diversity and Vector Capacities.</title>
        <authorList>
            <consortium name="Tick Genome and Microbiome Consortium (TIGMIC)"/>
            <person name="Jia N."/>
            <person name="Wang J."/>
            <person name="Shi W."/>
            <person name="Du L."/>
            <person name="Sun Y."/>
            <person name="Zhan W."/>
            <person name="Jiang J.F."/>
            <person name="Wang Q."/>
            <person name="Zhang B."/>
            <person name="Ji P."/>
            <person name="Bell-Sakyi L."/>
            <person name="Cui X.M."/>
            <person name="Yuan T.T."/>
            <person name="Jiang B.G."/>
            <person name="Yang W.F."/>
            <person name="Lam T.T."/>
            <person name="Chang Q.C."/>
            <person name="Ding S.J."/>
            <person name="Wang X.J."/>
            <person name="Zhu J.G."/>
            <person name="Ruan X.D."/>
            <person name="Zhao L."/>
            <person name="Wei J.T."/>
            <person name="Ye R.Z."/>
            <person name="Que T.C."/>
            <person name="Du C.H."/>
            <person name="Zhou Y.H."/>
            <person name="Cheng J.X."/>
            <person name="Dai P.F."/>
            <person name="Guo W.B."/>
            <person name="Han X.H."/>
            <person name="Huang E.J."/>
            <person name="Li L.F."/>
            <person name="Wei W."/>
            <person name="Gao Y.C."/>
            <person name="Liu J.Z."/>
            <person name="Shao H.Z."/>
            <person name="Wang X."/>
            <person name="Wang C.C."/>
            <person name="Yang T.C."/>
            <person name="Huo Q.B."/>
            <person name="Li W."/>
            <person name="Chen H.Y."/>
            <person name="Chen S.E."/>
            <person name="Zhou L.G."/>
            <person name="Ni X.B."/>
            <person name="Tian J.H."/>
            <person name="Sheng Y."/>
            <person name="Liu T."/>
            <person name="Pan Y.S."/>
            <person name="Xia L.Y."/>
            <person name="Li J."/>
            <person name="Zhao F."/>
            <person name="Cao W.C."/>
        </authorList>
    </citation>
    <scope>NUCLEOTIDE SEQUENCE [LARGE SCALE GENOMIC DNA]</scope>
    <source>
        <strain evidence="3">HaeL-2018</strain>
    </source>
</reference>